<protein>
    <submittedName>
        <fullName evidence="3">Putative p-type copper atpase protein</fullName>
    </submittedName>
</protein>
<dbReference type="SUPFAM" id="SSF55008">
    <property type="entry name" value="HMA, heavy metal-associated domain"/>
    <property type="match status" value="1"/>
</dbReference>
<accession>A0A8H6AT97</accession>
<organism evidence="3 4">
    <name type="scientific">Botrytis fragariae</name>
    <dbReference type="NCBI Taxonomy" id="1964551"/>
    <lineage>
        <taxon>Eukaryota</taxon>
        <taxon>Fungi</taxon>
        <taxon>Dikarya</taxon>
        <taxon>Ascomycota</taxon>
        <taxon>Pezizomycotina</taxon>
        <taxon>Leotiomycetes</taxon>
        <taxon>Helotiales</taxon>
        <taxon>Sclerotiniaceae</taxon>
        <taxon>Botrytis</taxon>
    </lineage>
</organism>
<comment type="caution">
    <text evidence="3">The sequence shown here is derived from an EMBL/GenBank/DDBJ whole genome shotgun (WGS) entry which is preliminary data.</text>
</comment>
<gene>
    <name evidence="3" type="ORF">Bfra_008456</name>
</gene>
<evidence type="ECO:0000313" key="3">
    <source>
        <dbReference type="EMBL" id="KAF5873178.1"/>
    </source>
</evidence>
<feature type="domain" description="HMA" evidence="2">
    <location>
        <begin position="125"/>
        <end position="194"/>
    </location>
</feature>
<dbReference type="InterPro" id="IPR056236">
    <property type="entry name" value="HMA_PCA1"/>
</dbReference>
<evidence type="ECO:0000313" key="4">
    <source>
        <dbReference type="Proteomes" id="UP000531561"/>
    </source>
</evidence>
<dbReference type="GeneID" id="59262510"/>
<dbReference type="InterPro" id="IPR036163">
    <property type="entry name" value="HMA_dom_sf"/>
</dbReference>
<dbReference type="InterPro" id="IPR017969">
    <property type="entry name" value="Heavy-metal-associated_CS"/>
</dbReference>
<dbReference type="PROSITE" id="PS01047">
    <property type="entry name" value="HMA_1"/>
    <property type="match status" value="1"/>
</dbReference>
<reference evidence="3 4" key="1">
    <citation type="journal article" date="2020" name="Phytopathology">
        <title>A high-quality genome resource of Botrytis fragariae, a new and rapidly spreading fungal pathogen causing strawberry gray mold in the U.S.A.</title>
        <authorList>
            <person name="Wu Y."/>
            <person name="Saski C.A."/>
            <person name="Schnabel G."/>
            <person name="Xiao S."/>
            <person name="Hu M."/>
        </authorList>
    </citation>
    <scope>NUCLEOTIDE SEQUENCE [LARGE SCALE GENOMIC DNA]</scope>
    <source>
        <strain evidence="3 4">BVB16</strain>
    </source>
</reference>
<dbReference type="EMBL" id="JABFCT010000009">
    <property type="protein sequence ID" value="KAF5873178.1"/>
    <property type="molecule type" value="Genomic_DNA"/>
</dbReference>
<dbReference type="PROSITE" id="PS50846">
    <property type="entry name" value="HMA_2"/>
    <property type="match status" value="1"/>
</dbReference>
<sequence length="375" mass="41779">LEHILLYFVGNKSVHGTDSISNNFSFFAVLTCIREKNDLLNQRCYSTEVQAGKHATLGAEEVSGRKTGFQDFLNPIGKRLVIRKACYSKTRSGGNKCSQDVEILPSTSNTSVNQVDLEKGVLEVKHLTISNQGMICTGCEKPLPKALTSMPAVSNVKASLVLSRAEFDIRASSADINVAETIKSLKKTTGFTCSKMTLSGHELDLIVEDPTVFIGKKGLAFGILGNTLHDSRTVRVTYHPEALGARDLMSGPFFELAKLAPMVDLPLITPGRAHLRLMLFKTLNIPVLIMAWLERHDIQHISLTQEFFTMRIALPARETQPGQTRLEYDSLEKVLYAPRNPRKASHNRRRRRPEPNWTASQATMTKLTYMYGYPA</sequence>
<dbReference type="InterPro" id="IPR006121">
    <property type="entry name" value="HMA_dom"/>
</dbReference>
<dbReference type="RefSeq" id="XP_037192124.1">
    <property type="nucleotide sequence ID" value="XM_037338818.1"/>
</dbReference>
<keyword evidence="4" id="KW-1185">Reference proteome</keyword>
<proteinExistence type="predicted"/>
<dbReference type="Pfam" id="PF24534">
    <property type="entry name" value="HMA_PCA1"/>
    <property type="match status" value="1"/>
</dbReference>
<dbReference type="CDD" id="cd00371">
    <property type="entry name" value="HMA"/>
    <property type="match status" value="1"/>
</dbReference>
<feature type="non-terminal residue" evidence="3">
    <location>
        <position position="375"/>
    </location>
</feature>
<keyword evidence="1" id="KW-0479">Metal-binding</keyword>
<name>A0A8H6AT97_9HELO</name>
<dbReference type="Proteomes" id="UP000531561">
    <property type="component" value="Unassembled WGS sequence"/>
</dbReference>
<dbReference type="GO" id="GO:0046872">
    <property type="term" value="F:metal ion binding"/>
    <property type="evidence" value="ECO:0007669"/>
    <property type="project" value="UniProtKB-KW"/>
</dbReference>
<evidence type="ECO:0000256" key="1">
    <source>
        <dbReference type="ARBA" id="ARBA00022723"/>
    </source>
</evidence>
<evidence type="ECO:0000259" key="2">
    <source>
        <dbReference type="PROSITE" id="PS50846"/>
    </source>
</evidence>
<dbReference type="AlphaFoldDB" id="A0A8H6AT97"/>
<dbReference type="OrthoDB" id="432719at2759"/>
<dbReference type="Gene3D" id="3.30.70.100">
    <property type="match status" value="1"/>
</dbReference>